<dbReference type="InterPro" id="IPR036890">
    <property type="entry name" value="HATPase_C_sf"/>
</dbReference>
<feature type="transmembrane region" description="Helical" evidence="5">
    <location>
        <begin position="126"/>
        <end position="154"/>
    </location>
</feature>
<evidence type="ECO:0000256" key="3">
    <source>
        <dbReference type="ARBA" id="ARBA00023012"/>
    </source>
</evidence>
<dbReference type="EMBL" id="LR828257">
    <property type="protein sequence ID" value="CAD0312236.1"/>
    <property type="molecule type" value="Genomic_DNA"/>
</dbReference>
<sequence>MYLRNRALQMHETARPQRPVASPHAAGPAVAESDHSQGPIPMRLWLPGWLRPAANSQVAARLAQGQSPWMDGVHLLWSSWVFVVPVFSSRGYDSTWLLCTLLSYPVFLLLYARMLLAPRGTLYRYAWAMGVLSAALLPVYPSGISYFVFACLSLRPSTRHAVWRHFAMLVAMNALYLGWAHWLGMRLQSLVWLPVSVLGMAAVGAVYSINERKDALLRLSQDEVRRLAATAERERIGRDLHDLLGHTLSLVALKSDLAARLIERDPQAARNEIDAVAQISRDALAQVRRAVTGIRAAGLVAELASARVLLDMDGIVLEHQLEALALPPEHETALALVVREAATNVQRHAQARRVCVSLRAQGEQAVLDISDDGRGGVIVPGNGLDGMRTRLHGLGGALEVEALPRGMRLRASLPLPRPTLAPALPPLPVPLVPQSR</sequence>
<evidence type="ECO:0000313" key="7">
    <source>
        <dbReference type="EMBL" id="CAD0312236.1"/>
    </source>
</evidence>
<dbReference type="SUPFAM" id="SSF55874">
    <property type="entry name" value="ATPase domain of HSP90 chaperone/DNA topoisomerase II/histidine kinase"/>
    <property type="match status" value="1"/>
</dbReference>
<protein>
    <recommendedName>
        <fullName evidence="6">Signal transduction histidine kinase subgroup 3 dimerisation and phosphoacceptor domain-containing protein</fullName>
    </recommendedName>
</protein>
<feature type="transmembrane region" description="Helical" evidence="5">
    <location>
        <begin position="95"/>
        <end position="114"/>
    </location>
</feature>
<dbReference type="PANTHER" id="PTHR24421:SF63">
    <property type="entry name" value="SENSOR HISTIDINE KINASE DESK"/>
    <property type="match status" value="1"/>
</dbReference>
<keyword evidence="1" id="KW-0808">Transferase</keyword>
<dbReference type="Proteomes" id="UP000515406">
    <property type="component" value="Chromosome"/>
</dbReference>
<dbReference type="GO" id="GO:0016020">
    <property type="term" value="C:membrane"/>
    <property type="evidence" value="ECO:0007669"/>
    <property type="project" value="InterPro"/>
</dbReference>
<dbReference type="Pfam" id="PF07730">
    <property type="entry name" value="HisKA_3"/>
    <property type="match status" value="1"/>
</dbReference>
<reference evidence="7 8" key="1">
    <citation type="submission" date="2020-07" db="EMBL/GenBank/DDBJ databases">
        <authorList>
            <person name="Pothier F. J."/>
        </authorList>
    </citation>
    <scope>NUCLEOTIDE SEQUENCE [LARGE SCALE GENOMIC DNA]</scope>
    <source>
        <strain evidence="7 8">CFBP 498</strain>
    </source>
</reference>
<evidence type="ECO:0000256" key="5">
    <source>
        <dbReference type="SAM" id="Phobius"/>
    </source>
</evidence>
<dbReference type="GO" id="GO:0000155">
    <property type="term" value="F:phosphorelay sensor kinase activity"/>
    <property type="evidence" value="ECO:0007669"/>
    <property type="project" value="InterPro"/>
</dbReference>
<dbReference type="InterPro" id="IPR050482">
    <property type="entry name" value="Sensor_HK_TwoCompSys"/>
</dbReference>
<feature type="domain" description="Signal transduction histidine kinase subgroup 3 dimerisation and phosphoacceptor" evidence="6">
    <location>
        <begin position="232"/>
        <end position="298"/>
    </location>
</feature>
<dbReference type="EMBL" id="LR828257">
    <property type="protein sequence ID" value="CAD0312227.1"/>
    <property type="molecule type" value="Genomic_DNA"/>
</dbReference>
<gene>
    <name evidence="7" type="ORF">CFBP498_11060</name>
</gene>
<evidence type="ECO:0000259" key="6">
    <source>
        <dbReference type="Pfam" id="PF07730"/>
    </source>
</evidence>
<keyword evidence="2" id="KW-0418">Kinase</keyword>
<accession>A0A6V7C915</accession>
<keyword evidence="5" id="KW-0472">Membrane</keyword>
<dbReference type="GO" id="GO:0046983">
    <property type="term" value="F:protein dimerization activity"/>
    <property type="evidence" value="ECO:0007669"/>
    <property type="project" value="InterPro"/>
</dbReference>
<proteinExistence type="predicted"/>
<dbReference type="AlphaFoldDB" id="A0A6V7C915"/>
<organism evidence="7 8">
    <name type="scientific">Xanthomonas hortorum pv. vitians</name>
    <dbReference type="NCBI Taxonomy" id="83224"/>
    <lineage>
        <taxon>Bacteria</taxon>
        <taxon>Pseudomonadati</taxon>
        <taxon>Pseudomonadota</taxon>
        <taxon>Gammaproteobacteria</taxon>
        <taxon>Lysobacterales</taxon>
        <taxon>Lysobacteraceae</taxon>
        <taxon>Xanthomonas</taxon>
    </lineage>
</organism>
<dbReference type="Gene3D" id="3.30.565.10">
    <property type="entry name" value="Histidine kinase-like ATPase, C-terminal domain"/>
    <property type="match status" value="1"/>
</dbReference>
<evidence type="ECO:0000256" key="1">
    <source>
        <dbReference type="ARBA" id="ARBA00022679"/>
    </source>
</evidence>
<dbReference type="Gene3D" id="1.20.5.1930">
    <property type="match status" value="1"/>
</dbReference>
<keyword evidence="5" id="KW-0812">Transmembrane</keyword>
<name>A0A6V7C915_9XANT</name>
<feature type="region of interest" description="Disordered" evidence="4">
    <location>
        <begin position="12"/>
        <end position="36"/>
    </location>
</feature>
<feature type="transmembrane region" description="Helical" evidence="5">
    <location>
        <begin position="166"/>
        <end position="184"/>
    </location>
</feature>
<evidence type="ECO:0000256" key="2">
    <source>
        <dbReference type="ARBA" id="ARBA00022777"/>
    </source>
</evidence>
<feature type="transmembrane region" description="Helical" evidence="5">
    <location>
        <begin position="190"/>
        <end position="209"/>
    </location>
</feature>
<keyword evidence="3" id="KW-0902">Two-component regulatory system</keyword>
<dbReference type="PANTHER" id="PTHR24421">
    <property type="entry name" value="NITRATE/NITRITE SENSOR PROTEIN NARX-RELATED"/>
    <property type="match status" value="1"/>
</dbReference>
<dbReference type="CDD" id="cd16917">
    <property type="entry name" value="HATPase_UhpB-NarQ-NarX-like"/>
    <property type="match status" value="1"/>
</dbReference>
<keyword evidence="8" id="KW-1185">Reference proteome</keyword>
<evidence type="ECO:0000313" key="8">
    <source>
        <dbReference type="Proteomes" id="UP000515406"/>
    </source>
</evidence>
<evidence type="ECO:0000256" key="4">
    <source>
        <dbReference type="SAM" id="MobiDB-lite"/>
    </source>
</evidence>
<dbReference type="InterPro" id="IPR011712">
    <property type="entry name" value="Sig_transdc_His_kin_sub3_dim/P"/>
</dbReference>
<keyword evidence="5" id="KW-1133">Transmembrane helix</keyword>
<feature type="region of interest" description="Disordered" evidence="4">
    <location>
        <begin position="417"/>
        <end position="436"/>
    </location>
</feature>